<dbReference type="PANTHER" id="PTHR42928:SF5">
    <property type="entry name" value="BLR1237 PROTEIN"/>
    <property type="match status" value="1"/>
</dbReference>
<comment type="similarity">
    <text evidence="1">Belongs to the UPF0065 (bug) family.</text>
</comment>
<dbReference type="Proteomes" id="UP000697995">
    <property type="component" value="Unassembled WGS sequence"/>
</dbReference>
<dbReference type="EMBL" id="NRSG01000241">
    <property type="protein sequence ID" value="MBK1661015.1"/>
    <property type="molecule type" value="Genomic_DNA"/>
</dbReference>
<gene>
    <name evidence="2" type="ORF">CKO45_22625</name>
</gene>
<dbReference type="CDD" id="cd07012">
    <property type="entry name" value="PBP2_Bug_TTT"/>
    <property type="match status" value="1"/>
</dbReference>
<evidence type="ECO:0008006" key="4">
    <source>
        <dbReference type="Google" id="ProtNLM"/>
    </source>
</evidence>
<protein>
    <recommendedName>
        <fullName evidence="4">Tripartite tricarboxylate transporter substrate binding protein</fullName>
    </recommendedName>
</protein>
<dbReference type="InterPro" id="IPR042100">
    <property type="entry name" value="Bug_dom1"/>
</dbReference>
<evidence type="ECO:0000256" key="1">
    <source>
        <dbReference type="ARBA" id="ARBA00006987"/>
    </source>
</evidence>
<accession>A0ABS1D3J8</accession>
<dbReference type="Gene3D" id="3.40.190.10">
    <property type="entry name" value="Periplasmic binding protein-like II"/>
    <property type="match status" value="1"/>
</dbReference>
<evidence type="ECO:0000313" key="2">
    <source>
        <dbReference type="EMBL" id="MBK1661015.1"/>
    </source>
</evidence>
<dbReference type="Pfam" id="PF03401">
    <property type="entry name" value="TctC"/>
    <property type="match status" value="1"/>
</dbReference>
<keyword evidence="3" id="KW-1185">Reference proteome</keyword>
<proteinExistence type="inferred from homology"/>
<sequence>MACSGAASGASSRVRRPGANTALATEALLRAPPDGHTLMTMPQFVPALPAVQRVSGFDVADLLPLAGTAQAPLVLVVPPRLGVADLPGFLALARTRGEALSFAHAGHAGVPNLAMALLAEATGIRPMGVAFRNTVQPLLSGDVDCAFGFLHDAVPQIRAGKLVGLAVTTPARSPLLPEIPCFAELGLPAVEIAAWFAVTVHRAVPPPLQARLIAAVEAVRPDPAVQDRLTAAGFAPFALDGAALQEFARRERDRHLALFARLGVTPE</sequence>
<comment type="caution">
    <text evidence="2">The sequence shown here is derived from an EMBL/GenBank/DDBJ whole genome shotgun (WGS) entry which is preliminary data.</text>
</comment>
<dbReference type="PANTHER" id="PTHR42928">
    <property type="entry name" value="TRICARBOXYLATE-BINDING PROTEIN"/>
    <property type="match status" value="1"/>
</dbReference>
<dbReference type="InterPro" id="IPR005064">
    <property type="entry name" value="BUG"/>
</dbReference>
<name>A0ABS1D3J8_9PROT</name>
<reference evidence="2 3" key="1">
    <citation type="journal article" date="2020" name="Microorganisms">
        <title>Osmotic Adaptation and Compatible Solute Biosynthesis of Phototrophic Bacteria as Revealed from Genome Analyses.</title>
        <authorList>
            <person name="Imhoff J.F."/>
            <person name="Rahn T."/>
            <person name="Kunzel S."/>
            <person name="Keller A."/>
            <person name="Neulinger S.C."/>
        </authorList>
    </citation>
    <scope>NUCLEOTIDE SEQUENCE [LARGE SCALE GENOMIC DNA]</scope>
    <source>
        <strain evidence="2 3">DSM 15382</strain>
    </source>
</reference>
<dbReference type="Gene3D" id="3.40.190.150">
    <property type="entry name" value="Bordetella uptake gene, domain 1"/>
    <property type="match status" value="1"/>
</dbReference>
<organism evidence="2 3">
    <name type="scientific">Paracraurococcus ruber</name>
    <dbReference type="NCBI Taxonomy" id="77675"/>
    <lineage>
        <taxon>Bacteria</taxon>
        <taxon>Pseudomonadati</taxon>
        <taxon>Pseudomonadota</taxon>
        <taxon>Alphaproteobacteria</taxon>
        <taxon>Acetobacterales</taxon>
        <taxon>Roseomonadaceae</taxon>
        <taxon>Paracraurococcus</taxon>
    </lineage>
</organism>
<evidence type="ECO:0000313" key="3">
    <source>
        <dbReference type="Proteomes" id="UP000697995"/>
    </source>
</evidence>